<gene>
    <name evidence="3" type="ORF">MEDL_6559</name>
</gene>
<keyword evidence="4" id="KW-1185">Reference proteome</keyword>
<dbReference type="Proteomes" id="UP000683360">
    <property type="component" value="Unassembled WGS sequence"/>
</dbReference>
<comment type="caution">
    <text evidence="3">The sequence shown here is derived from an EMBL/GenBank/DDBJ whole genome shotgun (WGS) entry which is preliminary data.</text>
</comment>
<keyword evidence="2" id="KW-1133">Transmembrane helix</keyword>
<feature type="transmembrane region" description="Helical" evidence="2">
    <location>
        <begin position="61"/>
        <end position="83"/>
    </location>
</feature>
<dbReference type="OrthoDB" id="10317313at2759"/>
<accession>A0A8S3Q6J1</accession>
<evidence type="ECO:0000313" key="3">
    <source>
        <dbReference type="EMBL" id="CAG2191322.1"/>
    </source>
</evidence>
<keyword evidence="2" id="KW-0812">Transmembrane</keyword>
<sequence length="213" mass="24511">MYRESRNKEIYKSVLYPDDLFGDSRKWRRVRKETLPSLRRVEERLNDAAENVRNFRRGRNVAAGLGIFGILMAPLTGGAFLGWTVGALTVGAGGFTLGTVIIEKYLAGDVLNEAQTHIDQDKKETRYLRQRVHFFMERGGTYQEEQFAHRLHESFPDAIINVVAQSFKDFISSFINTEAGSVFRAKDKVAELRKELETELQRVADMERVHVYY</sequence>
<organism evidence="3 4">
    <name type="scientific">Mytilus edulis</name>
    <name type="common">Blue mussel</name>
    <dbReference type="NCBI Taxonomy" id="6550"/>
    <lineage>
        <taxon>Eukaryota</taxon>
        <taxon>Metazoa</taxon>
        <taxon>Spiralia</taxon>
        <taxon>Lophotrochozoa</taxon>
        <taxon>Mollusca</taxon>
        <taxon>Bivalvia</taxon>
        <taxon>Autobranchia</taxon>
        <taxon>Pteriomorphia</taxon>
        <taxon>Mytilida</taxon>
        <taxon>Mytiloidea</taxon>
        <taxon>Mytilidae</taxon>
        <taxon>Mytilinae</taxon>
        <taxon>Mytilus</taxon>
    </lineage>
</organism>
<keyword evidence="2" id="KW-0472">Membrane</keyword>
<feature type="coiled-coil region" evidence="1">
    <location>
        <begin position="182"/>
        <end position="209"/>
    </location>
</feature>
<evidence type="ECO:0000313" key="4">
    <source>
        <dbReference type="Proteomes" id="UP000683360"/>
    </source>
</evidence>
<evidence type="ECO:0000256" key="1">
    <source>
        <dbReference type="SAM" id="Coils"/>
    </source>
</evidence>
<evidence type="ECO:0000256" key="2">
    <source>
        <dbReference type="SAM" id="Phobius"/>
    </source>
</evidence>
<dbReference type="EMBL" id="CAJPWZ010000359">
    <property type="protein sequence ID" value="CAG2191322.1"/>
    <property type="molecule type" value="Genomic_DNA"/>
</dbReference>
<proteinExistence type="predicted"/>
<reference evidence="3" key="1">
    <citation type="submission" date="2021-03" db="EMBL/GenBank/DDBJ databases">
        <authorList>
            <person name="Bekaert M."/>
        </authorList>
    </citation>
    <scope>NUCLEOTIDE SEQUENCE</scope>
</reference>
<name>A0A8S3Q6J1_MYTED</name>
<keyword evidence="1" id="KW-0175">Coiled coil</keyword>
<dbReference type="AlphaFoldDB" id="A0A8S3Q6J1"/>
<protein>
    <submittedName>
        <fullName evidence="3">Uncharacterized protein</fullName>
    </submittedName>
</protein>